<dbReference type="SUPFAM" id="SSF47769">
    <property type="entry name" value="SAM/Pointed domain"/>
    <property type="match status" value="1"/>
</dbReference>
<feature type="region of interest" description="Disordered" evidence="4">
    <location>
        <begin position="213"/>
        <end position="327"/>
    </location>
</feature>
<organism evidence="7 8">
    <name type="scientific">Pleuronectes platessa</name>
    <name type="common">European plaice</name>
    <dbReference type="NCBI Taxonomy" id="8262"/>
    <lineage>
        <taxon>Eukaryota</taxon>
        <taxon>Metazoa</taxon>
        <taxon>Chordata</taxon>
        <taxon>Craniata</taxon>
        <taxon>Vertebrata</taxon>
        <taxon>Euteleostomi</taxon>
        <taxon>Actinopterygii</taxon>
        <taxon>Neopterygii</taxon>
        <taxon>Teleostei</taxon>
        <taxon>Neoteleostei</taxon>
        <taxon>Acanthomorphata</taxon>
        <taxon>Carangaria</taxon>
        <taxon>Pleuronectiformes</taxon>
        <taxon>Pleuronectoidei</taxon>
        <taxon>Pleuronectidae</taxon>
        <taxon>Pleuronectes</taxon>
    </lineage>
</organism>
<dbReference type="InterPro" id="IPR001452">
    <property type="entry name" value="SH3_domain"/>
</dbReference>
<gene>
    <name evidence="7" type="ORF">PLEPLA_LOCUS30269</name>
</gene>
<feature type="domain" description="SAM" evidence="6">
    <location>
        <begin position="417"/>
        <end position="481"/>
    </location>
</feature>
<feature type="region of interest" description="Disordered" evidence="4">
    <location>
        <begin position="482"/>
        <end position="540"/>
    </location>
</feature>
<feature type="region of interest" description="Disordered" evidence="4">
    <location>
        <begin position="26"/>
        <end position="50"/>
    </location>
</feature>
<reference evidence="7" key="1">
    <citation type="submission" date="2020-03" db="EMBL/GenBank/DDBJ databases">
        <authorList>
            <person name="Weist P."/>
        </authorList>
    </citation>
    <scope>NUCLEOTIDE SEQUENCE</scope>
</reference>
<feature type="region of interest" description="Disordered" evidence="4">
    <location>
        <begin position="99"/>
        <end position="123"/>
    </location>
</feature>
<dbReference type="SMART" id="SM00454">
    <property type="entry name" value="SAM"/>
    <property type="match status" value="1"/>
</dbReference>
<feature type="domain" description="SH3" evidence="5">
    <location>
        <begin position="341"/>
        <end position="402"/>
    </location>
</feature>
<comment type="caution">
    <text evidence="7">The sequence shown here is derived from an EMBL/GenBank/DDBJ whole genome shotgun (WGS) entry which is preliminary data.</text>
</comment>
<dbReference type="InterPro" id="IPR013761">
    <property type="entry name" value="SAM/pointed_sf"/>
</dbReference>
<dbReference type="PANTHER" id="PTHR12301:SF4">
    <property type="entry name" value="SAM DOMAIN-CONTAINING PROTEIN SAMSN-1"/>
    <property type="match status" value="1"/>
</dbReference>
<dbReference type="PROSITE" id="PS50002">
    <property type="entry name" value="SH3"/>
    <property type="match status" value="1"/>
</dbReference>
<dbReference type="InterPro" id="IPR001660">
    <property type="entry name" value="SAM"/>
</dbReference>
<feature type="compositionally biased region" description="Basic and acidic residues" evidence="4">
    <location>
        <begin position="274"/>
        <end position="290"/>
    </location>
</feature>
<protein>
    <submittedName>
        <fullName evidence="7">Uncharacterized protein</fullName>
    </submittedName>
</protein>
<dbReference type="EMBL" id="CADEAL010002890">
    <property type="protein sequence ID" value="CAB1442591.1"/>
    <property type="molecule type" value="Genomic_DNA"/>
</dbReference>
<dbReference type="InterPro" id="IPR051725">
    <property type="entry name" value="SAM-SH3_domain_protein"/>
</dbReference>
<evidence type="ECO:0000313" key="8">
    <source>
        <dbReference type="Proteomes" id="UP001153269"/>
    </source>
</evidence>
<sequence>MCEARCQSSRTTRDDRVKELKCDRTQADLSAQAGEAAADTAESIHSKRRQKKLQSLVLAEKGHQRGGKNTSGNIDCLADVLRYNNPVLTCIGLGKRAEESSKPAASVQRQQAKEHEHSEEENILSPRVGTHLWSPFECPQPWSPFYHTCQQTRHELWVCGGTLSLPRTTEWDRFETSIQRLDVKQPGPSPPQMIRSITDLHLSQNTMTRFGRFDASSQRSPLMKPQDDGSCAGQKEEPTKSRLQEEKMEASPQTDRKLDEAPPERVLTAITNGDTKKDEVMKKAAGERPLTKRHRKSTHSLSSLYSLNSGQSSSSGVTSGSNCSSNRGSLRLEEDLLCTRQFCGRARVHTDHVPSPYDTESLKLKVGDVIDIITKPPMGIWKGMLNGKVGYFKFIYVDVLREERPELRKETQTPKDKRRSTVQEVLKRLSLEEYSSSLQESSYQTVEDLMRLREQHLMELNVTDPEHRHRLLAAVDSLQQLSSDRQMENEANQEAETLGKNTKADMNNCSRDSGCPDNTAEDTELHSPPQQPLPAEMTAS</sequence>
<feature type="compositionally biased region" description="Polar residues" evidence="4">
    <location>
        <begin position="482"/>
        <end position="495"/>
    </location>
</feature>
<dbReference type="InterPro" id="IPR036028">
    <property type="entry name" value="SH3-like_dom_sf"/>
</dbReference>
<dbReference type="Gene3D" id="1.10.150.50">
    <property type="entry name" value="Transcription Factor, Ets-1"/>
    <property type="match status" value="1"/>
</dbReference>
<evidence type="ECO:0000259" key="5">
    <source>
        <dbReference type="PROSITE" id="PS50002"/>
    </source>
</evidence>
<dbReference type="Pfam" id="PF12485">
    <property type="entry name" value="SPIDER"/>
    <property type="match status" value="1"/>
</dbReference>
<dbReference type="Proteomes" id="UP001153269">
    <property type="component" value="Unassembled WGS sequence"/>
</dbReference>
<dbReference type="CDD" id="cd11822">
    <property type="entry name" value="SH3_SASH_like"/>
    <property type="match status" value="1"/>
</dbReference>
<evidence type="ECO:0000256" key="4">
    <source>
        <dbReference type="SAM" id="MobiDB-lite"/>
    </source>
</evidence>
<feature type="compositionally biased region" description="Low complexity" evidence="4">
    <location>
        <begin position="31"/>
        <end position="41"/>
    </location>
</feature>
<feature type="compositionally biased region" description="Basic and acidic residues" evidence="4">
    <location>
        <begin position="111"/>
        <end position="120"/>
    </location>
</feature>
<dbReference type="PROSITE" id="PS50105">
    <property type="entry name" value="SAM_DOMAIN"/>
    <property type="match status" value="1"/>
</dbReference>
<keyword evidence="8" id="KW-1185">Reference proteome</keyword>
<proteinExistence type="predicted"/>
<evidence type="ECO:0000259" key="6">
    <source>
        <dbReference type="PROSITE" id="PS50105"/>
    </source>
</evidence>
<dbReference type="PANTHER" id="PTHR12301">
    <property type="entry name" value="SAM-DOMAIN, SH3 AND NUCLEAR LOCALIZATION SIGNALS PROTEIN RELATED"/>
    <property type="match status" value="1"/>
</dbReference>
<feature type="compositionally biased region" description="Low complexity" evidence="4">
    <location>
        <begin position="300"/>
        <end position="326"/>
    </location>
</feature>
<dbReference type="AlphaFoldDB" id="A0A9N7V5M3"/>
<accession>A0A9N7V5M3</accession>
<dbReference type="Gene3D" id="2.30.30.40">
    <property type="entry name" value="SH3 Domains"/>
    <property type="match status" value="1"/>
</dbReference>
<dbReference type="SMART" id="SM00326">
    <property type="entry name" value="SH3"/>
    <property type="match status" value="1"/>
</dbReference>
<name>A0A9N7V5M3_PLEPL</name>
<keyword evidence="2" id="KW-0597">Phosphoprotein</keyword>
<dbReference type="InterPro" id="IPR021090">
    <property type="entry name" value="SPIDER"/>
</dbReference>
<dbReference type="Pfam" id="PF07653">
    <property type="entry name" value="SH3_2"/>
    <property type="match status" value="1"/>
</dbReference>
<evidence type="ECO:0000256" key="3">
    <source>
        <dbReference type="PROSITE-ProRule" id="PRU00192"/>
    </source>
</evidence>
<dbReference type="Pfam" id="PF00536">
    <property type="entry name" value="SAM_1"/>
    <property type="match status" value="1"/>
</dbReference>
<evidence type="ECO:0000313" key="7">
    <source>
        <dbReference type="EMBL" id="CAB1442591.1"/>
    </source>
</evidence>
<dbReference type="SUPFAM" id="SSF50044">
    <property type="entry name" value="SH3-domain"/>
    <property type="match status" value="1"/>
</dbReference>
<feature type="compositionally biased region" description="Basic and acidic residues" evidence="4">
    <location>
        <begin position="234"/>
        <end position="263"/>
    </location>
</feature>
<evidence type="ECO:0000256" key="2">
    <source>
        <dbReference type="ARBA" id="ARBA00022553"/>
    </source>
</evidence>
<keyword evidence="1 3" id="KW-0728">SH3 domain</keyword>
<evidence type="ECO:0000256" key="1">
    <source>
        <dbReference type="ARBA" id="ARBA00022443"/>
    </source>
</evidence>